<proteinExistence type="predicted"/>
<dbReference type="EMBL" id="CP037900">
    <property type="protein sequence ID" value="QBP09821.1"/>
    <property type="molecule type" value="Genomic_DNA"/>
</dbReference>
<evidence type="ECO:0000313" key="2">
    <source>
        <dbReference type="Proteomes" id="UP000253772"/>
    </source>
</evidence>
<dbReference type="OrthoDB" id="7554786at2"/>
<name>A0A482INR0_9BURK</name>
<sequence length="207" mass="23677">MQSTPEVIPAGFMKNARGHLVPEKMVKPIDRQRDETVRELTMLAKMLSNKIADFKKRVYGDVHAFMEMSAELYQAKIGGDAGNVTLLSYDGNFKMQLRSAERITFDERLQAAKTIIDELLTEWTEGSRPEIQTIIQGAFDTDKEGNLNTGRILSLRRLDIKDERWDRAMRAISESIQPIGTKTYVRFYERIEGSDEYRPISLDIAAI</sequence>
<gene>
    <name evidence="1" type="ORF">DDF84_008640</name>
</gene>
<accession>A0A482INR0</accession>
<dbReference type="AlphaFoldDB" id="A0A482INR0"/>
<dbReference type="InterPro" id="IPR021505">
    <property type="entry name" value="Phage_B3_Orf6"/>
</dbReference>
<protein>
    <submittedName>
        <fullName evidence="1">DUF3164 family protein</fullName>
    </submittedName>
</protein>
<reference evidence="1 2" key="1">
    <citation type="submission" date="2019-03" db="EMBL/GenBank/DDBJ databases">
        <title>Comparative insights into the high quality Complete genome sequence of highly metal resistant Cupriavidus metallidurans strain BS1 isolated from a gold-copper mine.</title>
        <authorList>
            <person name="Mazhar H.S."/>
            <person name="Rensing C."/>
        </authorList>
    </citation>
    <scope>NUCLEOTIDE SEQUENCE [LARGE SCALE GENOMIC DNA]</scope>
    <source>
        <strain evidence="1 2">BS1</strain>
    </source>
</reference>
<evidence type="ECO:0000313" key="1">
    <source>
        <dbReference type="EMBL" id="QBP09821.1"/>
    </source>
</evidence>
<dbReference type="RefSeq" id="WP_017513014.1">
    <property type="nucleotide sequence ID" value="NZ_CP037900.1"/>
</dbReference>
<dbReference type="Pfam" id="PF11363">
    <property type="entry name" value="DUF3164"/>
    <property type="match status" value="1"/>
</dbReference>
<dbReference type="Proteomes" id="UP000253772">
    <property type="component" value="Chromosome c1"/>
</dbReference>
<organism evidence="1 2">
    <name type="scientific">Cupriavidus metallidurans</name>
    <dbReference type="NCBI Taxonomy" id="119219"/>
    <lineage>
        <taxon>Bacteria</taxon>
        <taxon>Pseudomonadati</taxon>
        <taxon>Pseudomonadota</taxon>
        <taxon>Betaproteobacteria</taxon>
        <taxon>Burkholderiales</taxon>
        <taxon>Burkholderiaceae</taxon>
        <taxon>Cupriavidus</taxon>
    </lineage>
</organism>